<dbReference type="Proteomes" id="UP000800040">
    <property type="component" value="Unassembled WGS sequence"/>
</dbReference>
<dbReference type="OrthoDB" id="3791143at2759"/>
<gene>
    <name evidence="1" type="ORF">BDW02DRAFT_616350</name>
</gene>
<reference evidence="1" key="1">
    <citation type="submission" date="2020-01" db="EMBL/GenBank/DDBJ databases">
        <authorList>
            <consortium name="DOE Joint Genome Institute"/>
            <person name="Haridas S."/>
            <person name="Albert R."/>
            <person name="Binder M."/>
            <person name="Bloem J."/>
            <person name="Labutti K."/>
            <person name="Salamov A."/>
            <person name="Andreopoulos B."/>
            <person name="Baker S.E."/>
            <person name="Barry K."/>
            <person name="Bills G."/>
            <person name="Bluhm B.H."/>
            <person name="Cannon C."/>
            <person name="Castanera R."/>
            <person name="Culley D.E."/>
            <person name="Daum C."/>
            <person name="Ezra D."/>
            <person name="Gonzalez J.B."/>
            <person name="Henrissat B."/>
            <person name="Kuo A."/>
            <person name="Liang C."/>
            <person name="Lipzen A."/>
            <person name="Lutzoni F."/>
            <person name="Magnuson J."/>
            <person name="Mondo S."/>
            <person name="Nolan M."/>
            <person name="Ohm R."/>
            <person name="Pangilinan J."/>
            <person name="Park H.-J."/>
            <person name="Ramirez L."/>
            <person name="Alfaro M."/>
            <person name="Sun H."/>
            <person name="Tritt A."/>
            <person name="Yoshinaga Y."/>
            <person name="Zwiers L.-H."/>
            <person name="Turgeon B.G."/>
            <person name="Goodwin S.B."/>
            <person name="Spatafora J.W."/>
            <person name="Crous P.W."/>
            <person name="Grigoriev I.V."/>
        </authorList>
    </citation>
    <scope>NUCLEOTIDE SEQUENCE</scope>
    <source>
        <strain evidence="1">P77</strain>
    </source>
</reference>
<protein>
    <submittedName>
        <fullName evidence="1">Uncharacterized protein</fullName>
    </submittedName>
</protein>
<proteinExistence type="predicted"/>
<name>A0A6A5JY82_9PLEO</name>
<evidence type="ECO:0000313" key="1">
    <source>
        <dbReference type="EMBL" id="KAF1828390.1"/>
    </source>
</evidence>
<dbReference type="EMBL" id="ML975556">
    <property type="protein sequence ID" value="KAF1828390.1"/>
    <property type="molecule type" value="Genomic_DNA"/>
</dbReference>
<keyword evidence="2" id="KW-1185">Reference proteome</keyword>
<organism evidence="1 2">
    <name type="scientific">Decorospora gaudefroyi</name>
    <dbReference type="NCBI Taxonomy" id="184978"/>
    <lineage>
        <taxon>Eukaryota</taxon>
        <taxon>Fungi</taxon>
        <taxon>Dikarya</taxon>
        <taxon>Ascomycota</taxon>
        <taxon>Pezizomycotina</taxon>
        <taxon>Dothideomycetes</taxon>
        <taxon>Pleosporomycetidae</taxon>
        <taxon>Pleosporales</taxon>
        <taxon>Pleosporineae</taxon>
        <taxon>Pleosporaceae</taxon>
        <taxon>Decorospora</taxon>
    </lineage>
</organism>
<dbReference type="AlphaFoldDB" id="A0A6A5JY82"/>
<accession>A0A6A5JY82</accession>
<evidence type="ECO:0000313" key="2">
    <source>
        <dbReference type="Proteomes" id="UP000800040"/>
    </source>
</evidence>
<sequence>MKPLSSQKSRKSWIYRHGYRVALLKDPSKLYFVCRHCYEHKYIDTGVKVYKTTLSTSLAQRHLELPKRSHGYSKLAVVAKPT</sequence>